<dbReference type="Gene3D" id="3.40.50.1980">
    <property type="entry name" value="Nitrogenase molybdenum iron protein domain"/>
    <property type="match status" value="2"/>
</dbReference>
<evidence type="ECO:0000256" key="1">
    <source>
        <dbReference type="ARBA" id="ARBA00022729"/>
    </source>
</evidence>
<organism evidence="3 4">
    <name type="scientific">Pontibacter chinhatensis</name>
    <dbReference type="NCBI Taxonomy" id="1436961"/>
    <lineage>
        <taxon>Bacteria</taxon>
        <taxon>Pseudomonadati</taxon>
        <taxon>Bacteroidota</taxon>
        <taxon>Cytophagia</taxon>
        <taxon>Cytophagales</taxon>
        <taxon>Hymenobacteraceae</taxon>
        <taxon>Pontibacter</taxon>
    </lineage>
</organism>
<dbReference type="InterPro" id="IPR002491">
    <property type="entry name" value="ABC_transptr_periplasmic_BD"/>
</dbReference>
<keyword evidence="4" id="KW-1185">Reference proteome</keyword>
<dbReference type="Proteomes" id="UP000198724">
    <property type="component" value="Unassembled WGS sequence"/>
</dbReference>
<dbReference type="SUPFAM" id="SSF53807">
    <property type="entry name" value="Helical backbone' metal receptor"/>
    <property type="match status" value="1"/>
</dbReference>
<feature type="domain" description="Fe/B12 periplasmic-binding" evidence="2">
    <location>
        <begin position="54"/>
        <end position="301"/>
    </location>
</feature>
<dbReference type="AlphaFoldDB" id="A0A1I2YCV6"/>
<dbReference type="Pfam" id="PF01497">
    <property type="entry name" value="Peripla_BP_2"/>
    <property type="match status" value="1"/>
</dbReference>
<name>A0A1I2YCV6_9BACT</name>
<dbReference type="PROSITE" id="PS50983">
    <property type="entry name" value="FE_B12_PBP"/>
    <property type="match status" value="1"/>
</dbReference>
<dbReference type="InterPro" id="IPR050902">
    <property type="entry name" value="ABC_Transporter_SBP"/>
</dbReference>
<dbReference type="EMBL" id="FOOT01000008">
    <property type="protein sequence ID" value="SFH23435.1"/>
    <property type="molecule type" value="Genomic_DNA"/>
</dbReference>
<protein>
    <submittedName>
        <fullName evidence="3">Iron complex transport system substrate-binding protein</fullName>
    </submittedName>
</protein>
<evidence type="ECO:0000313" key="3">
    <source>
        <dbReference type="EMBL" id="SFH23435.1"/>
    </source>
</evidence>
<gene>
    <name evidence="3" type="ORF">SAMN05421739_10813</name>
</gene>
<dbReference type="NCBIfam" id="NF038402">
    <property type="entry name" value="TroA_like"/>
    <property type="match status" value="1"/>
</dbReference>
<dbReference type="GO" id="GO:0071281">
    <property type="term" value="P:cellular response to iron ion"/>
    <property type="evidence" value="ECO:0007669"/>
    <property type="project" value="TreeGrafter"/>
</dbReference>
<dbReference type="PANTHER" id="PTHR30535">
    <property type="entry name" value="VITAMIN B12-BINDING PROTEIN"/>
    <property type="match status" value="1"/>
</dbReference>
<dbReference type="STRING" id="1436961.SAMN05421739_10813"/>
<accession>A0A1I2YCV6</accession>
<dbReference type="InterPro" id="IPR054828">
    <property type="entry name" value="Vit_B12_bind_prot"/>
</dbReference>
<evidence type="ECO:0000259" key="2">
    <source>
        <dbReference type="PROSITE" id="PS50983"/>
    </source>
</evidence>
<proteinExistence type="predicted"/>
<dbReference type="PANTHER" id="PTHR30535:SF34">
    <property type="entry name" value="MOLYBDATE-BINDING PROTEIN MOLA"/>
    <property type="match status" value="1"/>
</dbReference>
<evidence type="ECO:0000313" key="4">
    <source>
        <dbReference type="Proteomes" id="UP000198724"/>
    </source>
</evidence>
<reference evidence="4" key="1">
    <citation type="submission" date="2016-10" db="EMBL/GenBank/DDBJ databases">
        <authorList>
            <person name="Varghese N."/>
            <person name="Submissions S."/>
        </authorList>
    </citation>
    <scope>NUCLEOTIDE SEQUENCE [LARGE SCALE GENOMIC DNA]</scope>
    <source>
        <strain evidence="4">LP51</strain>
    </source>
</reference>
<sequence>MPGIYTLRRSRFILHTILCLLLLSCSQPERPPQEALVLTDDLGRELTLQRKPERVFAFASSMSEMLYAVLDTSTITARTPTDDYPEAVYRKPLVSNYPVDYEQVLALKPDLIFTVEGITPLEVAERLQQLGVPVYYQKYRTVEDIFTGIEDIGRIMGREQQARQLTDSLRQEVASIKARHRKQEPQKVLAITWSDPIYVYGQNTIFTDKLRILGAENAVQEVFEQPYPALTREYVLKLNPDVLLGGTKEELEEKFFNLYPELRRIKAYQQNRIYKPDDNLMSRPSPRVVESLRELEGFLYP</sequence>
<keyword evidence="1" id="KW-0732">Signal</keyword>